<dbReference type="EMBL" id="FRAN01000009">
    <property type="protein sequence ID" value="SHL62088.1"/>
    <property type="molecule type" value="Genomic_DNA"/>
</dbReference>
<dbReference type="Proteomes" id="UP000184203">
    <property type="component" value="Unassembled WGS sequence"/>
</dbReference>
<keyword evidence="2" id="KW-1185">Reference proteome</keyword>
<dbReference type="RefSeq" id="WP_026178035.1">
    <property type="nucleotide sequence ID" value="NZ_AEMG01000008.1"/>
</dbReference>
<reference evidence="2" key="1">
    <citation type="submission" date="2016-11" db="EMBL/GenBank/DDBJ databases">
        <authorList>
            <person name="Varghese N."/>
            <person name="Submissions S."/>
        </authorList>
    </citation>
    <scope>NUCLEOTIDE SEQUENCE [LARGE SCALE GENOMIC DNA]</scope>
    <source>
        <strain evidence="2">DX253</strain>
    </source>
</reference>
<dbReference type="Pfam" id="PF07849">
    <property type="entry name" value="DUF1641"/>
    <property type="match status" value="1"/>
</dbReference>
<dbReference type="InterPro" id="IPR012440">
    <property type="entry name" value="DUF1641"/>
</dbReference>
<evidence type="ECO:0000313" key="1">
    <source>
        <dbReference type="EMBL" id="SHL62088.1"/>
    </source>
</evidence>
<organism evidence="1 2">
    <name type="scientific">Haladaptatus paucihalophilus DX253</name>
    <dbReference type="NCBI Taxonomy" id="797209"/>
    <lineage>
        <taxon>Archaea</taxon>
        <taxon>Methanobacteriati</taxon>
        <taxon>Methanobacteriota</taxon>
        <taxon>Stenosarchaea group</taxon>
        <taxon>Halobacteria</taxon>
        <taxon>Halobacteriales</taxon>
        <taxon>Haladaptataceae</taxon>
        <taxon>Haladaptatus</taxon>
    </lineage>
</organism>
<protein>
    <submittedName>
        <fullName evidence="1">Uncharacterized conserved protein YjgD, DUF1641 family</fullName>
    </submittedName>
</protein>
<proteinExistence type="predicted"/>
<accession>A0A1M7C461</accession>
<evidence type="ECO:0000313" key="2">
    <source>
        <dbReference type="Proteomes" id="UP000184203"/>
    </source>
</evidence>
<name>A0A1M7C461_HALPU</name>
<sequence length="276" mass="30325">MTSNVEGTIAPSESEMDELVTRVEANADEFVELLDLLLATKRLGDDLAPELKTATAESRESLEQLRLALEREETLVLLQTVGENAETLTELLELLDATKSLADDLVPEVKTVATDAREPLEELRVAFEGQEPLVLLQKLGENTDTFIELLDILEATEGLVTDLTPELKAAAADSRSSFEQLRMVAAGFSDARGDRELEPYEMGQNLGNMLSLTERLGDPNLINSVDAGLSAFTDDRTTERTSVWGLLNALRDNDVQRGFGTLVEFLRRMGQAQKGD</sequence>
<dbReference type="AlphaFoldDB" id="A0A1M7C461"/>
<gene>
    <name evidence="1" type="ORF">SAMN05444342_4278</name>
</gene>